<sequence length="64" mass="6721">MTTTIPNPQVSTAPVELSRHATSEGTVMWFRCGCGRLRMVSTPDSPTARPMAAGGRTPGCPECG</sequence>
<accession>A0ABU2LH77</accession>
<organism evidence="2 3">
    <name type="scientific">Streptomyces millisiae</name>
    <dbReference type="NCBI Taxonomy" id="3075542"/>
    <lineage>
        <taxon>Bacteria</taxon>
        <taxon>Bacillati</taxon>
        <taxon>Actinomycetota</taxon>
        <taxon>Actinomycetes</taxon>
        <taxon>Kitasatosporales</taxon>
        <taxon>Streptomycetaceae</taxon>
        <taxon>Streptomyces</taxon>
    </lineage>
</organism>
<evidence type="ECO:0000256" key="1">
    <source>
        <dbReference type="SAM" id="MobiDB-lite"/>
    </source>
</evidence>
<evidence type="ECO:0000313" key="3">
    <source>
        <dbReference type="Proteomes" id="UP001183420"/>
    </source>
</evidence>
<feature type="region of interest" description="Disordered" evidence="1">
    <location>
        <begin position="41"/>
        <end position="64"/>
    </location>
</feature>
<evidence type="ECO:0000313" key="2">
    <source>
        <dbReference type="EMBL" id="MDT0316944.1"/>
    </source>
</evidence>
<name>A0ABU2LH77_9ACTN</name>
<comment type="caution">
    <text evidence="2">The sequence shown here is derived from an EMBL/GenBank/DDBJ whole genome shotgun (WGS) entry which is preliminary data.</text>
</comment>
<protein>
    <submittedName>
        <fullName evidence="2">Uncharacterized protein</fullName>
    </submittedName>
</protein>
<dbReference type="EMBL" id="JAVREM010000001">
    <property type="protein sequence ID" value="MDT0316944.1"/>
    <property type="molecule type" value="Genomic_DNA"/>
</dbReference>
<dbReference type="Proteomes" id="UP001183420">
    <property type="component" value="Unassembled WGS sequence"/>
</dbReference>
<gene>
    <name evidence="2" type="ORF">RNC47_01175</name>
</gene>
<keyword evidence="3" id="KW-1185">Reference proteome</keyword>
<reference evidence="3" key="1">
    <citation type="submission" date="2023-07" db="EMBL/GenBank/DDBJ databases">
        <title>30 novel species of actinomycetes from the DSMZ collection.</title>
        <authorList>
            <person name="Nouioui I."/>
        </authorList>
    </citation>
    <scope>NUCLEOTIDE SEQUENCE [LARGE SCALE GENOMIC DNA]</scope>
    <source>
        <strain evidence="3">DSM 44918</strain>
    </source>
</reference>
<proteinExistence type="predicted"/>
<dbReference type="RefSeq" id="WP_311594671.1">
    <property type="nucleotide sequence ID" value="NZ_JAVREM010000001.1"/>
</dbReference>